<organism evidence="2 3">
    <name type="scientific">Bacteroides ovatus (strain ATCC 8483 / DSM 1896 / JCM 5824 / BCRC 10623 / CCUG 4943 / NCTC 11153)</name>
    <dbReference type="NCBI Taxonomy" id="411476"/>
    <lineage>
        <taxon>Bacteria</taxon>
        <taxon>Pseudomonadati</taxon>
        <taxon>Bacteroidota</taxon>
        <taxon>Bacteroidia</taxon>
        <taxon>Bacteroidales</taxon>
        <taxon>Bacteroidaceae</taxon>
        <taxon>Bacteroides</taxon>
    </lineage>
</organism>
<name>A0AAN3A6H6_BACO1</name>
<reference evidence="3" key="2">
    <citation type="submission" date="2007-04" db="EMBL/GenBank/DDBJ databases">
        <title>Draft genome sequence of Bacteroides ovatus (ATCC 8483).</title>
        <authorList>
            <person name="Sudarsanam P."/>
            <person name="Ley R."/>
            <person name="Guruge J."/>
            <person name="Turnbaugh P.J."/>
            <person name="Mahowald M."/>
            <person name="Liep D."/>
            <person name="Gordon J."/>
        </authorList>
    </citation>
    <scope>NUCLEOTIDE SEQUENCE [LARGE SCALE GENOMIC DNA]</scope>
    <source>
        <strain evidence="3">ATCC 8483 / DSM 1896 / JCM 5824 / BCRC 10623 / CCUG 4943 / NCTC 11153</strain>
    </source>
</reference>
<keyword evidence="1" id="KW-0472">Membrane</keyword>
<keyword evidence="1" id="KW-0812">Transmembrane</keyword>
<dbReference type="AlphaFoldDB" id="A0AAN3A6H6"/>
<feature type="transmembrane region" description="Helical" evidence="1">
    <location>
        <begin position="12"/>
        <end position="36"/>
    </location>
</feature>
<accession>A0AAN3A6H6</accession>
<gene>
    <name evidence="2" type="ORF">BACOVA_03335</name>
</gene>
<evidence type="ECO:0000313" key="3">
    <source>
        <dbReference type="Proteomes" id="UP000005475"/>
    </source>
</evidence>
<dbReference type="Proteomes" id="UP000005475">
    <property type="component" value="Unassembled WGS sequence"/>
</dbReference>
<dbReference type="EMBL" id="AAXF02000051">
    <property type="protein sequence ID" value="EDO10703.1"/>
    <property type="molecule type" value="Genomic_DNA"/>
</dbReference>
<keyword evidence="1" id="KW-1133">Transmembrane helix</keyword>
<sequence>MTLQRKHKILINHLFFADWLVFILNWFVFIEFLVVFSHLCGTNFKIDIV</sequence>
<evidence type="ECO:0000313" key="2">
    <source>
        <dbReference type="EMBL" id="EDO10703.1"/>
    </source>
</evidence>
<proteinExistence type="predicted"/>
<reference evidence="2 3" key="1">
    <citation type="submission" date="2007-03" db="EMBL/GenBank/DDBJ databases">
        <authorList>
            <person name="Fulton L."/>
            <person name="Clifton S."/>
            <person name="Fulton B."/>
            <person name="Xu J."/>
            <person name="Minx P."/>
            <person name="Pepin K.H."/>
            <person name="Johnson M."/>
            <person name="Thiruvilangam P."/>
            <person name="Bhonagiri V."/>
            <person name="Nash W.E."/>
            <person name="Mardis E.R."/>
            <person name="Wilson R.K."/>
        </authorList>
    </citation>
    <scope>NUCLEOTIDE SEQUENCE [LARGE SCALE GENOMIC DNA]</scope>
    <source>
        <strain evidence="3">ATCC 8483 / DSM 1896 / JCM 5824 / BCRC 10623 / CCUG 4943 / NCTC 11153</strain>
    </source>
</reference>
<evidence type="ECO:0000256" key="1">
    <source>
        <dbReference type="SAM" id="Phobius"/>
    </source>
</evidence>
<protein>
    <submittedName>
        <fullName evidence="2">Uncharacterized protein</fullName>
    </submittedName>
</protein>
<comment type="caution">
    <text evidence="2">The sequence shown here is derived from an EMBL/GenBank/DDBJ whole genome shotgun (WGS) entry which is preliminary data.</text>
</comment>